<dbReference type="InterPro" id="IPR005887">
    <property type="entry name" value="GH92_a_mannosidase_put"/>
</dbReference>
<proteinExistence type="predicted"/>
<sequence length="791" mass="88167">MMRLKWIGSLLILAGVVGCKTPDRPNLVEYVNPNIGTVHSRWFFYTPAAEPFGLAKLGASTNGTYGNNQGWEAVGYEDGHTSIDGFPCLHEFQIGGIALMPVTGEVKTNPGKLEDPDKGFRSRFDKKDETARPGYYSVLLKDYQVKAELTATARVGFQRYTFPESENAHILFNIGNRQGESGAVRDAYIKQIDGNTIEGYVITEPEYVKKYQAGASVAMYFYAKLDRAPESVEVFYQDSALMARNEIKGPGAIMCLNYKTKKDEIVNVKIGLSYTSIENAKVNLESEAKDLAFDEAMKATTDKWNESLSRILVSGGTEDSKIKFYTGLYHALLGRGLASDVNGAYPKNDGTIGQIPLTKDGKPEYNHYNTDAVWGAYWNLTSLWALAYPEYYNDFVNSQLLVYKDAGWLGDGIATSKYVSGVGTNMVSITLAGAYNSGIRNFDVETAYQAALKNELGWEGRIEGAGKMDVKQFVERGYVPYENSVHFGTHPEGSSFSVSHTLEYSFSAYAVAQWAKALGRTEDYKRLMELSAGWEKLFDDSLKMIRPRVPNGEFIDNFNPLESWRGFQEGNAMQYTFFVPQNPARLIEKVGKDEFNNRLDSIFTEARKSIFGGGKVVNAFSGLQSPYNHGNQPSLHISWLFNFSGKPYLTQKWTRLICDEFYGTNGEHGYGYGQDEDQGQLGAWYVMAAMGLFDVQGGACERPTFQMGSPLFDKIEIKLSPVNATGKTFVIETTGNTPDAYYVQSATLNGKPLEQCWLYRDELYKGGTLKLTMGNQPNEKWGVENPPHCSE</sequence>
<evidence type="ECO:0000256" key="3">
    <source>
        <dbReference type="ARBA" id="ARBA00022837"/>
    </source>
</evidence>
<dbReference type="GO" id="GO:0006516">
    <property type="term" value="P:glycoprotein catabolic process"/>
    <property type="evidence" value="ECO:0007669"/>
    <property type="project" value="TreeGrafter"/>
</dbReference>
<dbReference type="Pfam" id="PF07971">
    <property type="entry name" value="Glyco_hydro_92"/>
    <property type="match status" value="1"/>
</dbReference>
<evidence type="ECO:0000256" key="2">
    <source>
        <dbReference type="ARBA" id="ARBA00011245"/>
    </source>
</evidence>
<feature type="domain" description="Glycosyl hydrolase family 92" evidence="4">
    <location>
        <begin position="279"/>
        <end position="775"/>
    </location>
</feature>
<dbReference type="InterPro" id="IPR041371">
    <property type="entry name" value="GH92_N"/>
</dbReference>
<evidence type="ECO:0000313" key="7">
    <source>
        <dbReference type="Proteomes" id="UP000095517"/>
    </source>
</evidence>
<dbReference type="InterPro" id="IPR008928">
    <property type="entry name" value="6-hairpin_glycosidase_sf"/>
</dbReference>
<dbReference type="GO" id="GO:0030246">
    <property type="term" value="F:carbohydrate binding"/>
    <property type="evidence" value="ECO:0007669"/>
    <property type="project" value="InterPro"/>
</dbReference>
<name>A0A173XVE8_9BACE</name>
<evidence type="ECO:0000259" key="4">
    <source>
        <dbReference type="Pfam" id="PF07971"/>
    </source>
</evidence>
<dbReference type="InterPro" id="IPR012939">
    <property type="entry name" value="Glyco_hydro_92"/>
</dbReference>
<dbReference type="Gene3D" id="1.20.1610.10">
    <property type="entry name" value="alpha-1,2-mannosidases domains"/>
    <property type="match status" value="1"/>
</dbReference>
<dbReference type="InterPro" id="IPR014718">
    <property type="entry name" value="GH-type_carb-bd"/>
</dbReference>
<dbReference type="NCBIfam" id="TIGR01180">
    <property type="entry name" value="aman2_put"/>
    <property type="match status" value="1"/>
</dbReference>
<dbReference type="GO" id="GO:0005975">
    <property type="term" value="P:carbohydrate metabolic process"/>
    <property type="evidence" value="ECO:0007669"/>
    <property type="project" value="InterPro"/>
</dbReference>
<evidence type="ECO:0000313" key="6">
    <source>
        <dbReference type="EMBL" id="CUN55911.1"/>
    </source>
</evidence>
<dbReference type="GO" id="GO:0000224">
    <property type="term" value="F:peptide-N4-(N-acetyl-beta-glucosaminyl)asparagine amidase activity"/>
    <property type="evidence" value="ECO:0007669"/>
    <property type="project" value="TreeGrafter"/>
</dbReference>
<comment type="cofactor">
    <cofactor evidence="1">
        <name>Ca(2+)</name>
        <dbReference type="ChEBI" id="CHEBI:29108"/>
    </cofactor>
</comment>
<dbReference type="GO" id="GO:0005829">
    <property type="term" value="C:cytosol"/>
    <property type="evidence" value="ECO:0007669"/>
    <property type="project" value="TreeGrafter"/>
</dbReference>
<accession>A0A173XVE8</accession>
<dbReference type="SUPFAM" id="SSF48208">
    <property type="entry name" value="Six-hairpin glycosidases"/>
    <property type="match status" value="1"/>
</dbReference>
<dbReference type="Pfam" id="PF17678">
    <property type="entry name" value="Glyco_hydro_92N"/>
    <property type="match status" value="1"/>
</dbReference>
<organism evidence="6 7">
    <name type="scientific">Bacteroides finegoldii</name>
    <dbReference type="NCBI Taxonomy" id="338188"/>
    <lineage>
        <taxon>Bacteria</taxon>
        <taxon>Pseudomonadati</taxon>
        <taxon>Bacteroidota</taxon>
        <taxon>Bacteroidia</taxon>
        <taxon>Bacteroidales</taxon>
        <taxon>Bacteroidaceae</taxon>
        <taxon>Bacteroides</taxon>
    </lineage>
</organism>
<dbReference type="Gene3D" id="1.20.1050.60">
    <property type="entry name" value="alpha-1,2-mannosidase"/>
    <property type="match status" value="1"/>
</dbReference>
<dbReference type="AlphaFoldDB" id="A0A173XVE8"/>
<dbReference type="EMBL" id="CYZH01000002">
    <property type="protein sequence ID" value="CUN55911.1"/>
    <property type="molecule type" value="Genomic_DNA"/>
</dbReference>
<dbReference type="PANTHER" id="PTHR12143">
    <property type="entry name" value="PEPTIDE N-GLYCANASE PNGASE -RELATED"/>
    <property type="match status" value="1"/>
</dbReference>
<dbReference type="Proteomes" id="UP000095517">
    <property type="component" value="Unassembled WGS sequence"/>
</dbReference>
<comment type="subunit">
    <text evidence="2">Monomer.</text>
</comment>
<dbReference type="PROSITE" id="PS51257">
    <property type="entry name" value="PROKAR_LIPOPROTEIN"/>
    <property type="match status" value="1"/>
</dbReference>
<evidence type="ECO:0000256" key="1">
    <source>
        <dbReference type="ARBA" id="ARBA00001913"/>
    </source>
</evidence>
<reference evidence="6 7" key="1">
    <citation type="submission" date="2015-09" db="EMBL/GenBank/DDBJ databases">
        <authorList>
            <consortium name="Pathogen Informatics"/>
        </authorList>
    </citation>
    <scope>NUCLEOTIDE SEQUENCE [LARGE SCALE GENOMIC DNA]</scope>
    <source>
        <strain evidence="6 7">2789STDY5608840</strain>
    </source>
</reference>
<dbReference type="RefSeq" id="WP_055278355.1">
    <property type="nucleotide sequence ID" value="NZ_CABIXA010000002.1"/>
</dbReference>
<dbReference type="STRING" id="338188.ERS852397_00439"/>
<evidence type="ECO:0000259" key="5">
    <source>
        <dbReference type="Pfam" id="PF17678"/>
    </source>
</evidence>
<gene>
    <name evidence="6" type="ORF">ERS852397_00439</name>
</gene>
<keyword evidence="3" id="KW-0106">Calcium</keyword>
<dbReference type="InterPro" id="IPR050883">
    <property type="entry name" value="PNGase"/>
</dbReference>
<dbReference type="PANTHER" id="PTHR12143:SF39">
    <property type="entry name" value="SECRETED PROTEIN"/>
    <property type="match status" value="1"/>
</dbReference>
<dbReference type="Gene3D" id="3.30.2080.10">
    <property type="entry name" value="GH92 mannosidase domain"/>
    <property type="match status" value="1"/>
</dbReference>
<dbReference type="Gene3D" id="2.70.98.10">
    <property type="match status" value="1"/>
</dbReference>
<feature type="domain" description="Glycosyl hydrolase family 92 N-terminal" evidence="5">
    <location>
        <begin position="30"/>
        <end position="273"/>
    </location>
</feature>
<protein>
    <submittedName>
        <fullName evidence="6">Alpha-1,2-mannosidase, putative</fullName>
    </submittedName>
</protein>